<organism evidence="1 2">
    <name type="scientific">Pseudoduganella dura</name>
    <dbReference type="NCBI Taxonomy" id="321982"/>
    <lineage>
        <taxon>Bacteria</taxon>
        <taxon>Pseudomonadati</taxon>
        <taxon>Pseudomonadota</taxon>
        <taxon>Betaproteobacteria</taxon>
        <taxon>Burkholderiales</taxon>
        <taxon>Oxalobacteraceae</taxon>
        <taxon>Telluria group</taxon>
        <taxon>Pseudoduganella</taxon>
    </lineage>
</organism>
<reference evidence="1 2" key="1">
    <citation type="submission" date="2019-11" db="EMBL/GenBank/DDBJ databases">
        <title>Draft Genome Sequences of Six Type Strains of the Genus Massilia.</title>
        <authorList>
            <person name="Miess H."/>
            <person name="Frediansyah A."/>
            <person name="Goeker M."/>
            <person name="Gross H."/>
        </authorList>
    </citation>
    <scope>NUCLEOTIDE SEQUENCE [LARGE SCALE GENOMIC DNA]</scope>
    <source>
        <strain evidence="1 2">DSM 17513</strain>
    </source>
</reference>
<sequence>MRSNDHFNSNHGFNPYSSSGYVSGNVQFTITDGQVTGLARVAGDHVIPVKLPADATFTVGTGTVTETITRGTTTEVSTYAVDTADSTLYHLSQDVKTFDTTVASARSYTFTVTDGSVTAVSESVGWSGNVRTVDVTKLAATSFTVEGGTITATTVHGNTLETLQFTSTDGTTYHLASDTQAFAALGSATTALDVDPYDRLSFTFSGDTVTAAQVVKADGTTVAVSTHGNTTVAYTQPEEGYVVQTVTYGTRTQFEVFHDGNGDGIYTEVAHGTGATVDIVGLQAQITTAIDALL</sequence>
<gene>
    <name evidence="1" type="ORF">GJV26_05530</name>
</gene>
<evidence type="ECO:0000313" key="2">
    <source>
        <dbReference type="Proteomes" id="UP000431684"/>
    </source>
</evidence>
<name>A0A6I3XF99_9BURK</name>
<dbReference type="RefSeq" id="WP_155707950.1">
    <property type="nucleotide sequence ID" value="NZ_BMWU01000052.1"/>
</dbReference>
<accession>A0A6I3XF99</accession>
<proteinExistence type="predicted"/>
<keyword evidence="2" id="KW-1185">Reference proteome</keyword>
<dbReference type="Proteomes" id="UP000431684">
    <property type="component" value="Unassembled WGS sequence"/>
</dbReference>
<dbReference type="EMBL" id="WNWM01000002">
    <property type="protein sequence ID" value="MUI11942.1"/>
    <property type="molecule type" value="Genomic_DNA"/>
</dbReference>
<protein>
    <submittedName>
        <fullName evidence="1">Uncharacterized protein</fullName>
    </submittedName>
</protein>
<dbReference type="AlphaFoldDB" id="A0A6I3XF99"/>
<evidence type="ECO:0000313" key="1">
    <source>
        <dbReference type="EMBL" id="MUI11942.1"/>
    </source>
</evidence>
<comment type="caution">
    <text evidence="1">The sequence shown here is derived from an EMBL/GenBank/DDBJ whole genome shotgun (WGS) entry which is preliminary data.</text>
</comment>
<dbReference type="OrthoDB" id="8746914at2"/>